<evidence type="ECO:0000256" key="3">
    <source>
        <dbReference type="ARBA" id="ARBA00023163"/>
    </source>
</evidence>
<evidence type="ECO:0000256" key="1">
    <source>
        <dbReference type="ARBA" id="ARBA00023015"/>
    </source>
</evidence>
<feature type="domain" description="HTH marR-type" evidence="4">
    <location>
        <begin position="24"/>
        <end position="156"/>
    </location>
</feature>
<reference evidence="5" key="2">
    <citation type="submission" date="2021-04" db="EMBL/GenBank/DDBJ databases">
        <authorList>
            <person name="Gilroy R."/>
        </authorList>
    </citation>
    <scope>NUCLEOTIDE SEQUENCE</scope>
    <source>
        <strain evidence="5">ChiBcec8-14828</strain>
    </source>
</reference>
<dbReference type="GO" id="GO:0003677">
    <property type="term" value="F:DNA binding"/>
    <property type="evidence" value="ECO:0007669"/>
    <property type="project" value="UniProtKB-KW"/>
</dbReference>
<dbReference type="PANTHER" id="PTHR42756">
    <property type="entry name" value="TRANSCRIPTIONAL REGULATOR, MARR"/>
    <property type="match status" value="1"/>
</dbReference>
<evidence type="ECO:0000259" key="4">
    <source>
        <dbReference type="PROSITE" id="PS50995"/>
    </source>
</evidence>
<accession>A0A9D2M4K7</accession>
<dbReference type="GO" id="GO:0003700">
    <property type="term" value="F:DNA-binding transcription factor activity"/>
    <property type="evidence" value="ECO:0007669"/>
    <property type="project" value="InterPro"/>
</dbReference>
<dbReference type="InterPro" id="IPR036390">
    <property type="entry name" value="WH_DNA-bd_sf"/>
</dbReference>
<dbReference type="Gene3D" id="1.10.10.10">
    <property type="entry name" value="Winged helix-like DNA-binding domain superfamily/Winged helix DNA-binding domain"/>
    <property type="match status" value="1"/>
</dbReference>
<dbReference type="PROSITE" id="PS50995">
    <property type="entry name" value="HTH_MARR_2"/>
    <property type="match status" value="1"/>
</dbReference>
<sequence>MHDATYSIINLLTILRRYLVDYRSNAVLTYVSILHRNTNRYFSGLLEKHRIGSGQQFFLLRIFENEGITMYDLAKLGNYDKGTVTKAVKKLADEGYVVVSVDPQDKRIRHLKTTTKALPLIEGLYHMRDEWIETLLESLDEESQSKLLQQLKKMADDSCENLEAFLNTQNSFFETCDANAKESDRFACSKGCFGCKKCPCV</sequence>
<reference evidence="5" key="1">
    <citation type="journal article" date="2021" name="PeerJ">
        <title>Extensive microbial diversity within the chicken gut microbiome revealed by metagenomics and culture.</title>
        <authorList>
            <person name="Gilroy R."/>
            <person name="Ravi A."/>
            <person name="Getino M."/>
            <person name="Pursley I."/>
            <person name="Horton D.L."/>
            <person name="Alikhan N.F."/>
            <person name="Baker D."/>
            <person name="Gharbi K."/>
            <person name="Hall N."/>
            <person name="Watson M."/>
            <person name="Adriaenssens E.M."/>
            <person name="Foster-Nyarko E."/>
            <person name="Jarju S."/>
            <person name="Secka A."/>
            <person name="Antonio M."/>
            <person name="Oren A."/>
            <person name="Chaudhuri R.R."/>
            <person name="La Ragione R."/>
            <person name="Hildebrand F."/>
            <person name="Pallen M.J."/>
        </authorList>
    </citation>
    <scope>NUCLEOTIDE SEQUENCE</scope>
    <source>
        <strain evidence="5">ChiBcec8-14828</strain>
    </source>
</reference>
<evidence type="ECO:0000313" key="5">
    <source>
        <dbReference type="EMBL" id="HJB40813.1"/>
    </source>
</evidence>
<dbReference type="EMBL" id="DWYA01000096">
    <property type="protein sequence ID" value="HJB40813.1"/>
    <property type="molecule type" value="Genomic_DNA"/>
</dbReference>
<name>A0A9D2M4K7_9FIRM</name>
<dbReference type="InterPro" id="IPR023187">
    <property type="entry name" value="Tscrpt_reg_MarR-type_CS"/>
</dbReference>
<evidence type="ECO:0000313" key="6">
    <source>
        <dbReference type="Proteomes" id="UP000824209"/>
    </source>
</evidence>
<keyword evidence="2" id="KW-0238">DNA-binding</keyword>
<comment type="caution">
    <text evidence="5">The sequence shown here is derived from an EMBL/GenBank/DDBJ whole genome shotgun (WGS) entry which is preliminary data.</text>
</comment>
<dbReference type="InterPro" id="IPR036388">
    <property type="entry name" value="WH-like_DNA-bd_sf"/>
</dbReference>
<keyword evidence="3" id="KW-0804">Transcription</keyword>
<dbReference type="Pfam" id="PF01047">
    <property type="entry name" value="MarR"/>
    <property type="match status" value="1"/>
</dbReference>
<dbReference type="PANTHER" id="PTHR42756:SF1">
    <property type="entry name" value="TRANSCRIPTIONAL REPRESSOR OF EMRAB OPERON"/>
    <property type="match status" value="1"/>
</dbReference>
<dbReference type="SMART" id="SM00347">
    <property type="entry name" value="HTH_MARR"/>
    <property type="match status" value="1"/>
</dbReference>
<organism evidence="5 6">
    <name type="scientific">Candidatus Ruthenibacterium avium</name>
    <dbReference type="NCBI Taxonomy" id="2838751"/>
    <lineage>
        <taxon>Bacteria</taxon>
        <taxon>Bacillati</taxon>
        <taxon>Bacillota</taxon>
        <taxon>Clostridia</taxon>
        <taxon>Eubacteriales</taxon>
        <taxon>Oscillospiraceae</taxon>
        <taxon>Ruthenibacterium</taxon>
    </lineage>
</organism>
<evidence type="ECO:0000256" key="2">
    <source>
        <dbReference type="ARBA" id="ARBA00023125"/>
    </source>
</evidence>
<dbReference type="InterPro" id="IPR000835">
    <property type="entry name" value="HTH_MarR-typ"/>
</dbReference>
<dbReference type="Proteomes" id="UP000824209">
    <property type="component" value="Unassembled WGS sequence"/>
</dbReference>
<dbReference type="PROSITE" id="PS01117">
    <property type="entry name" value="HTH_MARR_1"/>
    <property type="match status" value="1"/>
</dbReference>
<proteinExistence type="predicted"/>
<gene>
    <name evidence="5" type="ORF">H9943_10525</name>
</gene>
<keyword evidence="1" id="KW-0805">Transcription regulation</keyword>
<protein>
    <submittedName>
        <fullName evidence="5">MarR family transcriptional regulator</fullName>
    </submittedName>
</protein>
<dbReference type="SUPFAM" id="SSF46785">
    <property type="entry name" value="Winged helix' DNA-binding domain"/>
    <property type="match status" value="1"/>
</dbReference>
<dbReference type="AlphaFoldDB" id="A0A9D2M4K7"/>